<dbReference type="PANTHER" id="PTHR30383:SF5">
    <property type="entry name" value="SGNH HYDROLASE-TYPE ESTERASE DOMAIN-CONTAINING PROTEIN"/>
    <property type="match status" value="1"/>
</dbReference>
<organism evidence="3 4">
    <name type="scientific">Chitinophaga pollutisoli</name>
    <dbReference type="NCBI Taxonomy" id="3133966"/>
    <lineage>
        <taxon>Bacteria</taxon>
        <taxon>Pseudomonadati</taxon>
        <taxon>Bacteroidota</taxon>
        <taxon>Chitinophagia</taxon>
        <taxon>Chitinophagales</taxon>
        <taxon>Chitinophagaceae</taxon>
        <taxon>Chitinophaga</taxon>
    </lineage>
</organism>
<dbReference type="InterPro" id="IPR051532">
    <property type="entry name" value="Ester_Hydrolysis_Enzymes"/>
</dbReference>
<evidence type="ECO:0000313" key="4">
    <source>
        <dbReference type="Proteomes" id="UP001485459"/>
    </source>
</evidence>
<dbReference type="Pfam" id="PF13472">
    <property type="entry name" value="Lipase_GDSL_2"/>
    <property type="match status" value="2"/>
</dbReference>
<feature type="domain" description="SGNH hydrolase-type esterase" evidence="2">
    <location>
        <begin position="27"/>
        <end position="203"/>
    </location>
</feature>
<dbReference type="SUPFAM" id="SSF52266">
    <property type="entry name" value="SGNH hydrolase"/>
    <property type="match status" value="2"/>
</dbReference>
<dbReference type="RefSeq" id="WP_341837346.1">
    <property type="nucleotide sequence ID" value="NZ_CP149822.1"/>
</dbReference>
<dbReference type="InterPro" id="IPR013830">
    <property type="entry name" value="SGNH_hydro"/>
</dbReference>
<reference evidence="4" key="1">
    <citation type="submission" date="2024-03" db="EMBL/GenBank/DDBJ databases">
        <title>Chitinophaga horti sp. nov., isolated from garden soil.</title>
        <authorList>
            <person name="Lee D.S."/>
            <person name="Han D.M."/>
            <person name="Baek J.H."/>
            <person name="Choi D.G."/>
            <person name="Jeon J.H."/>
            <person name="Jeon C.O."/>
        </authorList>
    </citation>
    <scope>NUCLEOTIDE SEQUENCE [LARGE SCALE GENOMIC DNA]</scope>
    <source>
        <strain evidence="4">GPA1</strain>
    </source>
</reference>
<dbReference type="Gene3D" id="3.40.50.1820">
    <property type="entry name" value="alpha/beta hydrolase"/>
    <property type="match status" value="1"/>
</dbReference>
<evidence type="ECO:0000256" key="1">
    <source>
        <dbReference type="SAM" id="SignalP"/>
    </source>
</evidence>
<proteinExistence type="predicted"/>
<dbReference type="Gene3D" id="3.40.50.1110">
    <property type="entry name" value="SGNH hydrolase"/>
    <property type="match status" value="2"/>
</dbReference>
<dbReference type="InterPro" id="IPR036514">
    <property type="entry name" value="SGNH_hydro_sf"/>
</dbReference>
<dbReference type="InterPro" id="IPR029058">
    <property type="entry name" value="AB_hydrolase_fold"/>
</dbReference>
<feature type="domain" description="SGNH hydrolase-type esterase" evidence="2">
    <location>
        <begin position="520"/>
        <end position="693"/>
    </location>
</feature>
<feature type="signal peptide" evidence="1">
    <location>
        <begin position="1"/>
        <end position="20"/>
    </location>
</feature>
<protein>
    <submittedName>
        <fullName evidence="3">GDSL-type esterase/lipase family protein</fullName>
    </submittedName>
</protein>
<dbReference type="EMBL" id="CP149822">
    <property type="protein sequence ID" value="WZN42512.1"/>
    <property type="molecule type" value="Genomic_DNA"/>
</dbReference>
<evidence type="ECO:0000259" key="2">
    <source>
        <dbReference type="Pfam" id="PF13472"/>
    </source>
</evidence>
<dbReference type="PANTHER" id="PTHR30383">
    <property type="entry name" value="THIOESTERASE 1/PROTEASE 1/LYSOPHOSPHOLIPASE L1"/>
    <property type="match status" value="1"/>
</dbReference>
<feature type="chain" id="PRO_5045231287" evidence="1">
    <location>
        <begin position="21"/>
        <end position="711"/>
    </location>
</feature>
<sequence length="711" mass="77674">MHRFLLALLFIGSIWQQAIAQAVRIACVGNSITYGSGVSDREHNSYPAQLQNMLGKGYVVGNFGHSGATALKGTNNSYWDAKAYADALAFRPDIVFIKLGTNDSKRRYTDERGHFDADYKALNASFRQLPSKPRVVLLLPVASFVTDTVGDNAIYQQSIRQHITPRIRQIAYEEKLDIIDLYPLFADKPDLFPDKIHPSSIGATLIAKRVYEQMSAKPGAPFDIFPRIKEPKTFSSFHGFECADFTSGNRACKVVKPKTVAPGRPWIWRARFWGHEPQLDISLLERGFHVVYCDVAELFGNSAAVMAWNSFYKRMTGAGLSAKVSLEGMSRGGVYIYNWAIANPGKVACIYADAPVLDLKSWPGGFGKGPGSKENWEIFKTDYQITEAQAAAFTGSPLDNAAKIARLGIPLLHVVGDADEVVPVDENTGPFEVKIKAAGGHITVIHKPGVKHHPHSLQDPSPITNFILSATGLKINFASIAAPGAEYRSGAGWTEGKGWWQQSANINSLLSAGSGKDIVFLGNSITQGTGGHRTYVPYKPGFAVFDSLFGQYKWESAGISGDKTQHILFRLQQGAFASAPPKVIVVSIGVNNLPAGDSPQEIATGILAIAAWINKHMPKTHLILSGPLPTGLQKDAERRVQYDEIHAILAKKSAAQKRYTYFPLTQAFVQADGSLSPEDYSSDGIHLTTGGYRKWALALRSVVMNLLNSQH</sequence>
<evidence type="ECO:0000313" key="3">
    <source>
        <dbReference type="EMBL" id="WZN42512.1"/>
    </source>
</evidence>
<gene>
    <name evidence="3" type="ORF">WJU16_05630</name>
</gene>
<name>A0ABZ2YSJ8_9BACT</name>
<keyword evidence="1" id="KW-0732">Signal</keyword>
<accession>A0ABZ2YSJ8</accession>
<dbReference type="SUPFAM" id="SSF53474">
    <property type="entry name" value="alpha/beta-Hydrolases"/>
    <property type="match status" value="1"/>
</dbReference>
<keyword evidence="4" id="KW-1185">Reference proteome</keyword>
<dbReference type="Proteomes" id="UP001485459">
    <property type="component" value="Chromosome"/>
</dbReference>